<evidence type="ECO:0000256" key="1">
    <source>
        <dbReference type="ARBA" id="ARBA00004141"/>
    </source>
</evidence>
<feature type="transmembrane region" description="Helical" evidence="5">
    <location>
        <begin position="69"/>
        <end position="89"/>
    </location>
</feature>
<feature type="transmembrane region" description="Helical" evidence="5">
    <location>
        <begin position="138"/>
        <end position="158"/>
    </location>
</feature>
<evidence type="ECO:0000313" key="7">
    <source>
        <dbReference type="Proteomes" id="UP000663090"/>
    </source>
</evidence>
<feature type="transmembrane region" description="Helical" evidence="5">
    <location>
        <begin position="261"/>
        <end position="282"/>
    </location>
</feature>
<evidence type="ECO:0000256" key="4">
    <source>
        <dbReference type="ARBA" id="ARBA00023136"/>
    </source>
</evidence>
<keyword evidence="2 5" id="KW-0812">Transmembrane</keyword>
<evidence type="ECO:0000256" key="5">
    <source>
        <dbReference type="SAM" id="Phobius"/>
    </source>
</evidence>
<gene>
    <name evidence="6" type="ORF">JY572_06185</name>
</gene>
<sequence>MQSNVFTAVLIPLSLAIIMLGLGLSLTLEDFKRVILYPRAVIIGLVCQMLILPAGCALVAHAFGLAPELAVGLMLLAASPGGATANLFSHLARGDVALNITLTAVNSALTLVTLPLIVNMSLQHFMGEDRAVPMQFTKVIQVMVIVMGPVSIGMLIRSRRPDLATRLDKPIRILSAVFLALMIVGAVLQDRNNIGAYFKQVGLAALTFNLLSMAVGFVTPLLFRLPRKQAVAIGMEIGIHNGILAMTIAMSPLLLGNATMAIPPAIYSIIMYFTAAAFGFAVTRGGPAPILHEEVSR</sequence>
<evidence type="ECO:0000313" key="6">
    <source>
        <dbReference type="EMBL" id="QSQ15651.1"/>
    </source>
</evidence>
<feature type="transmembrane region" description="Helical" evidence="5">
    <location>
        <begin position="201"/>
        <end position="223"/>
    </location>
</feature>
<keyword evidence="4 5" id="KW-0472">Membrane</keyword>
<protein>
    <submittedName>
        <fullName evidence="6">Bile acid:sodium symporter family protein</fullName>
    </submittedName>
</protein>
<feature type="transmembrane region" description="Helical" evidence="5">
    <location>
        <begin position="40"/>
        <end position="63"/>
    </location>
</feature>
<keyword evidence="7" id="KW-1185">Reference proteome</keyword>
<dbReference type="PANTHER" id="PTHR10361:SF24">
    <property type="entry name" value="P3 PROTEIN"/>
    <property type="match status" value="1"/>
</dbReference>
<comment type="subcellular location">
    <subcellularLocation>
        <location evidence="1">Membrane</location>
        <topology evidence="1">Multi-pass membrane protein</topology>
    </subcellularLocation>
</comment>
<name>A0ABX7NAX9_9BACT</name>
<accession>A0ABX7NAX9</accession>
<dbReference type="Gene3D" id="1.20.1530.20">
    <property type="match status" value="1"/>
</dbReference>
<feature type="transmembrane region" description="Helical" evidence="5">
    <location>
        <begin position="170"/>
        <end position="189"/>
    </location>
</feature>
<dbReference type="RefSeq" id="WP_206717346.1">
    <property type="nucleotide sequence ID" value="NZ_CP071091.1"/>
</dbReference>
<feature type="transmembrane region" description="Helical" evidence="5">
    <location>
        <begin position="230"/>
        <end position="255"/>
    </location>
</feature>
<dbReference type="InterPro" id="IPR038770">
    <property type="entry name" value="Na+/solute_symporter_sf"/>
</dbReference>
<dbReference type="InterPro" id="IPR002657">
    <property type="entry name" value="BilAc:Na_symport/Acr3"/>
</dbReference>
<dbReference type="Pfam" id="PF01758">
    <property type="entry name" value="SBF"/>
    <property type="match status" value="1"/>
</dbReference>
<feature type="transmembrane region" description="Helical" evidence="5">
    <location>
        <begin position="96"/>
        <end position="118"/>
    </location>
</feature>
<proteinExistence type="predicted"/>
<organism evidence="6 7">
    <name type="scientific">Myxococcus landrumensis</name>
    <dbReference type="NCBI Taxonomy" id="2813577"/>
    <lineage>
        <taxon>Bacteria</taxon>
        <taxon>Pseudomonadati</taxon>
        <taxon>Myxococcota</taxon>
        <taxon>Myxococcia</taxon>
        <taxon>Myxococcales</taxon>
        <taxon>Cystobacterineae</taxon>
        <taxon>Myxococcaceae</taxon>
        <taxon>Myxococcus</taxon>
    </lineage>
</organism>
<keyword evidence="3 5" id="KW-1133">Transmembrane helix</keyword>
<dbReference type="Proteomes" id="UP000663090">
    <property type="component" value="Chromosome"/>
</dbReference>
<dbReference type="EMBL" id="CP071091">
    <property type="protein sequence ID" value="QSQ15651.1"/>
    <property type="molecule type" value="Genomic_DNA"/>
</dbReference>
<evidence type="ECO:0000256" key="2">
    <source>
        <dbReference type="ARBA" id="ARBA00022692"/>
    </source>
</evidence>
<dbReference type="PANTHER" id="PTHR10361">
    <property type="entry name" value="SODIUM-BILE ACID COTRANSPORTER"/>
    <property type="match status" value="1"/>
</dbReference>
<feature type="transmembrane region" description="Helical" evidence="5">
    <location>
        <begin position="6"/>
        <end position="28"/>
    </location>
</feature>
<evidence type="ECO:0000256" key="3">
    <source>
        <dbReference type="ARBA" id="ARBA00022989"/>
    </source>
</evidence>
<dbReference type="InterPro" id="IPR004710">
    <property type="entry name" value="Bilac:Na_transpt"/>
</dbReference>
<reference evidence="6 7" key="1">
    <citation type="submission" date="2021-02" db="EMBL/GenBank/DDBJ databases">
        <title>De Novo genome assembly of isolated myxobacteria.</title>
        <authorList>
            <person name="Stevens D.C."/>
        </authorList>
    </citation>
    <scope>NUCLEOTIDE SEQUENCE [LARGE SCALE GENOMIC DNA]</scope>
    <source>
        <strain evidence="6 7">SCHIC003</strain>
    </source>
</reference>